<feature type="signal peptide" evidence="2">
    <location>
        <begin position="1"/>
        <end position="28"/>
    </location>
</feature>
<dbReference type="RefSeq" id="WP_087039392.1">
    <property type="nucleotide sequence ID" value="NZ_FCOM02000060.1"/>
</dbReference>
<keyword evidence="2" id="KW-0732">Signal</keyword>
<dbReference type="OrthoDB" id="9115370at2"/>
<evidence type="ECO:0000256" key="1">
    <source>
        <dbReference type="SAM" id="MobiDB-lite"/>
    </source>
</evidence>
<organism evidence="3 4">
    <name type="scientific">Caballeronia arvi</name>
    <dbReference type="NCBI Taxonomy" id="1777135"/>
    <lineage>
        <taxon>Bacteria</taxon>
        <taxon>Pseudomonadati</taxon>
        <taxon>Pseudomonadota</taxon>
        <taxon>Betaproteobacteria</taxon>
        <taxon>Burkholderiales</taxon>
        <taxon>Burkholderiaceae</taxon>
        <taxon>Caballeronia</taxon>
    </lineage>
</organism>
<feature type="compositionally biased region" description="Basic and acidic residues" evidence="1">
    <location>
        <begin position="87"/>
        <end position="107"/>
    </location>
</feature>
<dbReference type="PROSITE" id="PS51257">
    <property type="entry name" value="PROKAR_LIPOPROTEIN"/>
    <property type="match status" value="1"/>
</dbReference>
<evidence type="ECO:0000313" key="3">
    <source>
        <dbReference type="EMBL" id="SAL85372.1"/>
    </source>
</evidence>
<comment type="caution">
    <text evidence="3">The sequence shown here is derived from an EMBL/GenBank/DDBJ whole genome shotgun (WGS) entry which is preliminary data.</text>
</comment>
<feature type="region of interest" description="Disordered" evidence="1">
    <location>
        <begin position="84"/>
        <end position="107"/>
    </location>
</feature>
<reference evidence="3" key="1">
    <citation type="submission" date="2016-01" db="EMBL/GenBank/DDBJ databases">
        <authorList>
            <person name="Peeters C."/>
        </authorList>
    </citation>
    <scope>NUCLEOTIDE SEQUENCE [LARGE SCALE GENOMIC DNA]</scope>
    <source>
        <strain evidence="3">LMG 29317</strain>
    </source>
</reference>
<accession>A0A158KW43</accession>
<proteinExistence type="predicted"/>
<protein>
    <submittedName>
        <fullName evidence="3">Uncharacterized protein</fullName>
    </submittedName>
</protein>
<dbReference type="EMBL" id="FCOM02000060">
    <property type="protein sequence ID" value="SAL85372.1"/>
    <property type="molecule type" value="Genomic_DNA"/>
</dbReference>
<evidence type="ECO:0000313" key="4">
    <source>
        <dbReference type="Proteomes" id="UP000055019"/>
    </source>
</evidence>
<dbReference type="AlphaFoldDB" id="A0A158KW43"/>
<dbReference type="Proteomes" id="UP000055019">
    <property type="component" value="Unassembled WGS sequence"/>
</dbReference>
<keyword evidence="4" id="KW-1185">Reference proteome</keyword>
<evidence type="ECO:0000256" key="2">
    <source>
        <dbReference type="SAM" id="SignalP"/>
    </source>
</evidence>
<gene>
    <name evidence="3" type="ORF">AWB74_07275</name>
</gene>
<sequence length="107" mass="11570">MSTNIVKRGTVLTAVIVGSACASSAAFAHVDVGLYLGTPAPLYVEQPTAVYQAPPPMVYQAPPPAVYAPAPVYYGYGDGDGYGQGRWRHDNGRHRGWERRHHGDDED</sequence>
<name>A0A158KW43_9BURK</name>
<feature type="chain" id="PRO_5007627941" evidence="2">
    <location>
        <begin position="29"/>
        <end position="107"/>
    </location>
</feature>